<evidence type="ECO:0000313" key="3">
    <source>
        <dbReference type="Proteomes" id="UP000094526"/>
    </source>
</evidence>
<protein>
    <submittedName>
        <fullName evidence="2">Uncharacterized protein</fullName>
    </submittedName>
</protein>
<evidence type="ECO:0000313" key="2">
    <source>
        <dbReference type="EMBL" id="OCT47100.1"/>
    </source>
</evidence>
<reference evidence="3" key="1">
    <citation type="submission" date="2015-07" db="EMBL/GenBank/DDBJ databases">
        <authorList>
            <person name="Teixeira M.M."/>
            <person name="Souza R.C."/>
            <person name="Almeida L.G."/>
            <person name="Vicente V.A."/>
            <person name="de Hoog S."/>
            <person name="Bocca A.L."/>
            <person name="de Almeida S.R."/>
            <person name="Vasconcelos A.T."/>
            <person name="Felipe M.S."/>
        </authorList>
    </citation>
    <scope>NUCLEOTIDE SEQUENCE [LARGE SCALE GENOMIC DNA]</scope>
    <source>
        <strain evidence="3">KSF</strain>
    </source>
</reference>
<dbReference type="VEuPathDB" id="FungiDB:CLCR_02690"/>
<feature type="compositionally biased region" description="Basic and acidic residues" evidence="1">
    <location>
        <begin position="1"/>
        <end position="28"/>
    </location>
</feature>
<proteinExistence type="predicted"/>
<feature type="region of interest" description="Disordered" evidence="1">
    <location>
        <begin position="1"/>
        <end position="96"/>
    </location>
</feature>
<name>A0A1C1CEZ4_9EURO</name>
<sequence>MINENQDDKKPKAMMPRERERQKRERQTGDGLLMTAAPPPPPPLQQQRQRQKQHSNAPTQVEFDPSDAQYATQRNATQRTARRSSPSLKVECNEMR</sequence>
<feature type="compositionally biased region" description="Low complexity" evidence="1">
    <location>
        <begin position="68"/>
        <end position="79"/>
    </location>
</feature>
<dbReference type="Proteomes" id="UP000094526">
    <property type="component" value="Unassembled WGS sequence"/>
</dbReference>
<comment type="caution">
    <text evidence="2">The sequence shown here is derived from an EMBL/GenBank/DDBJ whole genome shotgun (WGS) entry which is preliminary data.</text>
</comment>
<dbReference type="EMBL" id="LGRB01000014">
    <property type="protein sequence ID" value="OCT47100.1"/>
    <property type="molecule type" value="Genomic_DNA"/>
</dbReference>
<keyword evidence="3" id="KW-1185">Reference proteome</keyword>
<dbReference type="AlphaFoldDB" id="A0A1C1CEZ4"/>
<accession>A0A1C1CEZ4</accession>
<organism evidence="2 3">
    <name type="scientific">Cladophialophora carrionii</name>
    <dbReference type="NCBI Taxonomy" id="86049"/>
    <lineage>
        <taxon>Eukaryota</taxon>
        <taxon>Fungi</taxon>
        <taxon>Dikarya</taxon>
        <taxon>Ascomycota</taxon>
        <taxon>Pezizomycotina</taxon>
        <taxon>Eurotiomycetes</taxon>
        <taxon>Chaetothyriomycetidae</taxon>
        <taxon>Chaetothyriales</taxon>
        <taxon>Herpotrichiellaceae</taxon>
        <taxon>Cladophialophora</taxon>
    </lineage>
</organism>
<gene>
    <name evidence="2" type="ORF">CLCR_02690</name>
</gene>
<evidence type="ECO:0000256" key="1">
    <source>
        <dbReference type="SAM" id="MobiDB-lite"/>
    </source>
</evidence>